<feature type="compositionally biased region" description="Polar residues" evidence="1">
    <location>
        <begin position="8"/>
        <end position="18"/>
    </location>
</feature>
<feature type="region of interest" description="Disordered" evidence="1">
    <location>
        <begin position="1"/>
        <end position="66"/>
    </location>
</feature>
<name>A0A443S0I2_9ACAR</name>
<sequence length="128" mass="14798">MGCGAAKATQTNENNSSGKEVRVERKIVEDANKKAPVRPSTPVPRPKPVAFEIPSEENDKEQTEDPTLVKKNIPRRLQRLEEQTQNMLTVQDIEEKQQKAEERRQGILEERVNKSRSFQQKFLEKTER</sequence>
<feature type="compositionally biased region" description="Basic and acidic residues" evidence="1">
    <location>
        <begin position="19"/>
        <end position="33"/>
    </location>
</feature>
<protein>
    <submittedName>
        <fullName evidence="2">Uncharacterized protein</fullName>
    </submittedName>
</protein>
<keyword evidence="3" id="KW-1185">Reference proteome</keyword>
<evidence type="ECO:0000313" key="2">
    <source>
        <dbReference type="EMBL" id="RWS21048.1"/>
    </source>
</evidence>
<gene>
    <name evidence="2" type="ORF">B4U80_08075</name>
</gene>
<feature type="non-terminal residue" evidence="2">
    <location>
        <position position="128"/>
    </location>
</feature>
<organism evidence="2 3">
    <name type="scientific">Leptotrombidium deliense</name>
    <dbReference type="NCBI Taxonomy" id="299467"/>
    <lineage>
        <taxon>Eukaryota</taxon>
        <taxon>Metazoa</taxon>
        <taxon>Ecdysozoa</taxon>
        <taxon>Arthropoda</taxon>
        <taxon>Chelicerata</taxon>
        <taxon>Arachnida</taxon>
        <taxon>Acari</taxon>
        <taxon>Acariformes</taxon>
        <taxon>Trombidiformes</taxon>
        <taxon>Prostigmata</taxon>
        <taxon>Anystina</taxon>
        <taxon>Parasitengona</taxon>
        <taxon>Trombiculoidea</taxon>
        <taxon>Trombiculidae</taxon>
        <taxon>Leptotrombidium</taxon>
    </lineage>
</organism>
<dbReference type="VEuPathDB" id="VectorBase:LDEU010992"/>
<dbReference type="STRING" id="299467.A0A443S0I2"/>
<dbReference type="AlphaFoldDB" id="A0A443S0I2"/>
<feature type="compositionally biased region" description="Basic and acidic residues" evidence="1">
    <location>
        <begin position="95"/>
        <end position="113"/>
    </location>
</feature>
<evidence type="ECO:0000256" key="1">
    <source>
        <dbReference type="SAM" id="MobiDB-lite"/>
    </source>
</evidence>
<reference evidence="2 3" key="1">
    <citation type="journal article" date="2018" name="Gigascience">
        <title>Genomes of trombidid mites reveal novel predicted allergens and laterally-transferred genes associated with secondary metabolism.</title>
        <authorList>
            <person name="Dong X."/>
            <person name="Chaisiri K."/>
            <person name="Xia D."/>
            <person name="Armstrong S.D."/>
            <person name="Fang Y."/>
            <person name="Donnelly M.J."/>
            <person name="Kadowaki T."/>
            <person name="McGarry J.W."/>
            <person name="Darby A.C."/>
            <person name="Makepeace B.L."/>
        </authorList>
    </citation>
    <scope>NUCLEOTIDE SEQUENCE [LARGE SCALE GENOMIC DNA]</scope>
    <source>
        <strain evidence="2">UoL-UT</strain>
    </source>
</reference>
<dbReference type="OrthoDB" id="6515008at2759"/>
<evidence type="ECO:0000313" key="3">
    <source>
        <dbReference type="Proteomes" id="UP000288716"/>
    </source>
</evidence>
<comment type="caution">
    <text evidence="2">The sequence shown here is derived from an EMBL/GenBank/DDBJ whole genome shotgun (WGS) entry which is preliminary data.</text>
</comment>
<proteinExistence type="predicted"/>
<feature type="region of interest" description="Disordered" evidence="1">
    <location>
        <begin position="95"/>
        <end position="128"/>
    </location>
</feature>
<dbReference type="Proteomes" id="UP000288716">
    <property type="component" value="Unassembled WGS sequence"/>
</dbReference>
<feature type="compositionally biased region" description="Acidic residues" evidence="1">
    <location>
        <begin position="54"/>
        <end position="64"/>
    </location>
</feature>
<dbReference type="EMBL" id="NCKV01013924">
    <property type="protein sequence ID" value="RWS21048.1"/>
    <property type="molecule type" value="Genomic_DNA"/>
</dbReference>
<accession>A0A443S0I2</accession>